<keyword evidence="5" id="KW-0378">Hydrolase</keyword>
<gene>
    <name evidence="5" type="ORF">MNBD_NITROSPIRAE03-1670</name>
</gene>
<evidence type="ECO:0000256" key="1">
    <source>
        <dbReference type="ARBA" id="ARBA00022448"/>
    </source>
</evidence>
<feature type="domain" description="ABC transporter" evidence="4">
    <location>
        <begin position="4"/>
        <end position="234"/>
    </location>
</feature>
<keyword evidence="3 5" id="KW-0067">ATP-binding</keyword>
<reference evidence="5" key="1">
    <citation type="submission" date="2018-06" db="EMBL/GenBank/DDBJ databases">
        <authorList>
            <person name="Zhirakovskaya E."/>
        </authorList>
    </citation>
    <scope>NUCLEOTIDE SEQUENCE</scope>
</reference>
<dbReference type="PROSITE" id="PS00211">
    <property type="entry name" value="ABC_TRANSPORTER_1"/>
    <property type="match status" value="1"/>
</dbReference>
<dbReference type="Gene3D" id="3.40.50.300">
    <property type="entry name" value="P-loop containing nucleotide triphosphate hydrolases"/>
    <property type="match status" value="1"/>
</dbReference>
<dbReference type="InterPro" id="IPR040582">
    <property type="entry name" value="OB_MalK-like"/>
</dbReference>
<dbReference type="InterPro" id="IPR027417">
    <property type="entry name" value="P-loop_NTPase"/>
</dbReference>
<evidence type="ECO:0000256" key="2">
    <source>
        <dbReference type="ARBA" id="ARBA00022741"/>
    </source>
</evidence>
<name>A0A3B1CWN4_9ZZZZ</name>
<dbReference type="SUPFAM" id="SSF52540">
    <property type="entry name" value="P-loop containing nucleoside triphosphate hydrolases"/>
    <property type="match status" value="1"/>
</dbReference>
<dbReference type="InterPro" id="IPR003439">
    <property type="entry name" value="ABC_transporter-like_ATP-bd"/>
</dbReference>
<dbReference type="NCBIfam" id="NF008653">
    <property type="entry name" value="PRK11650.1"/>
    <property type="match status" value="1"/>
</dbReference>
<dbReference type="EMBL" id="UOGI01000292">
    <property type="protein sequence ID" value="VAX34319.1"/>
    <property type="molecule type" value="Genomic_DNA"/>
</dbReference>
<keyword evidence="2" id="KW-0547">Nucleotide-binding</keyword>
<accession>A0A3B1CWN4</accession>
<dbReference type="InterPro" id="IPR012340">
    <property type="entry name" value="NA-bd_OB-fold"/>
</dbReference>
<keyword evidence="1" id="KW-0813">Transport</keyword>
<dbReference type="Gene3D" id="2.40.50.140">
    <property type="entry name" value="Nucleic acid-binding proteins"/>
    <property type="match status" value="1"/>
</dbReference>
<dbReference type="PANTHER" id="PTHR43875:SF1">
    <property type="entry name" value="OSMOPROTECTIVE COMPOUNDS UPTAKE ATP-BINDING PROTEIN GGTA"/>
    <property type="match status" value="1"/>
</dbReference>
<dbReference type="InterPro" id="IPR047641">
    <property type="entry name" value="ABC_transpr_MalK/UgpC-like"/>
</dbReference>
<evidence type="ECO:0000259" key="4">
    <source>
        <dbReference type="PROSITE" id="PS50893"/>
    </source>
</evidence>
<dbReference type="PROSITE" id="PS50893">
    <property type="entry name" value="ABC_TRANSPORTER_2"/>
    <property type="match status" value="1"/>
</dbReference>
<dbReference type="FunFam" id="3.40.50.300:FF:000042">
    <property type="entry name" value="Maltose/maltodextrin ABC transporter, ATP-binding protein"/>
    <property type="match status" value="1"/>
</dbReference>
<dbReference type="Pfam" id="PF00005">
    <property type="entry name" value="ABC_tran"/>
    <property type="match status" value="1"/>
</dbReference>
<dbReference type="InterPro" id="IPR008995">
    <property type="entry name" value="Mo/tungstate-bd_C_term_dom"/>
</dbReference>
<dbReference type="GO" id="GO:0005524">
    <property type="term" value="F:ATP binding"/>
    <property type="evidence" value="ECO:0007669"/>
    <property type="project" value="UniProtKB-KW"/>
</dbReference>
<dbReference type="SUPFAM" id="SSF50331">
    <property type="entry name" value="MOP-like"/>
    <property type="match status" value="1"/>
</dbReference>
<dbReference type="GO" id="GO:0016887">
    <property type="term" value="F:ATP hydrolysis activity"/>
    <property type="evidence" value="ECO:0007669"/>
    <property type="project" value="InterPro"/>
</dbReference>
<dbReference type="InterPro" id="IPR017871">
    <property type="entry name" value="ABC_transporter-like_CS"/>
</dbReference>
<dbReference type="SMART" id="SM00382">
    <property type="entry name" value="AAA"/>
    <property type="match status" value="1"/>
</dbReference>
<dbReference type="PANTHER" id="PTHR43875">
    <property type="entry name" value="MALTODEXTRIN IMPORT ATP-BINDING PROTEIN MSMX"/>
    <property type="match status" value="1"/>
</dbReference>
<organism evidence="5">
    <name type="scientific">hydrothermal vent metagenome</name>
    <dbReference type="NCBI Taxonomy" id="652676"/>
    <lineage>
        <taxon>unclassified sequences</taxon>
        <taxon>metagenomes</taxon>
        <taxon>ecological metagenomes</taxon>
    </lineage>
</organism>
<evidence type="ECO:0000256" key="3">
    <source>
        <dbReference type="ARBA" id="ARBA00022840"/>
    </source>
</evidence>
<sequence length="354" mass="39849">MAEIKLENVNKAFKDTVVISDMYLTIADGEFFTFLGPSGCGKSTILNMITGLEPVTSGNIYFDNILVNDLSPKERDVAMVFQSYALYPHMTVYENIAFPLRMKKTDKNTIREEVKKVAAILGLEDLLHRKPKELSGGQRQRVALGRAIIRKPKVFLMDEPLSNLDARLRIEMRAELKRLHRELKTTIVYVTHDQAEAMGLSERIAVLNMGEIQQCATPLEIYTRPANTFVAGFIGSPSMNFFEADVLSKKPLRAGCNSRVFEPEVSTTPEADTLLLGIRPEDITVSSEEKADTEALVELVELESSIVWIDLKWKETRLKGKASIDENISAGDMVYITMPDEKIHVFDMETGRRL</sequence>
<dbReference type="GO" id="GO:0140359">
    <property type="term" value="F:ABC-type transporter activity"/>
    <property type="evidence" value="ECO:0007669"/>
    <property type="project" value="InterPro"/>
</dbReference>
<dbReference type="CDD" id="cd03301">
    <property type="entry name" value="ABC_MalK_N"/>
    <property type="match status" value="1"/>
</dbReference>
<evidence type="ECO:0000313" key="5">
    <source>
        <dbReference type="EMBL" id="VAX34319.1"/>
    </source>
</evidence>
<dbReference type="InterPro" id="IPR003593">
    <property type="entry name" value="AAA+_ATPase"/>
</dbReference>
<dbReference type="InterPro" id="IPR015855">
    <property type="entry name" value="ABC_transpr_MalK-like"/>
</dbReference>
<dbReference type="AlphaFoldDB" id="A0A3B1CWN4"/>
<dbReference type="GO" id="GO:0055052">
    <property type="term" value="C:ATP-binding cassette (ABC) transporter complex, substrate-binding subunit-containing"/>
    <property type="evidence" value="ECO:0007669"/>
    <property type="project" value="TreeGrafter"/>
</dbReference>
<dbReference type="GO" id="GO:0008643">
    <property type="term" value="P:carbohydrate transport"/>
    <property type="evidence" value="ECO:0007669"/>
    <property type="project" value="InterPro"/>
</dbReference>
<protein>
    <submittedName>
        <fullName evidence="5">Macrolide export ATP-binding/permease protein MacB</fullName>
        <ecNumber evidence="5">3.6.3.-</ecNumber>
    </submittedName>
</protein>
<proteinExistence type="predicted"/>
<dbReference type="Pfam" id="PF17912">
    <property type="entry name" value="OB_MalK"/>
    <property type="match status" value="1"/>
</dbReference>
<dbReference type="Gene3D" id="2.40.50.100">
    <property type="match status" value="1"/>
</dbReference>
<dbReference type="EC" id="3.6.3.-" evidence="5"/>